<evidence type="ECO:0000256" key="1">
    <source>
        <dbReference type="SAM" id="Phobius"/>
    </source>
</evidence>
<sequence length="1189" mass="127088">MIQNPNRLLADRRLRDPRGFALVISLSLMVLLTVLAVGLLSLSSISLRSSGRGEAMATARANARLALMFAIGELQQHAGPDQRITGTADLAGTATGDAIANSAAPLNNTTVTNAQKGLSSVQAGTRQWTGIWRNTNIATPGTEIYTKTPSPTHLQWLVSGNETSAKPTFTPSSQALQVSQDGTISDPESAVVLVGPGTVGTGSGTLSDNCVSAPLVELAPDPKGNGTGRYAWWIGDEGVKAKFNRTTDTSSDDTITYASLANQRSGWEVVSGAESYPTPEQGNFQSLNRVVTLPQAELLDPSLEPGATSSRSLFHSATTEGFGVLADNLQGGLRVDLTAVLEQGVPSTASTSFPNAPAQNGNLVPTTVTAARLLKGPKWSRLAAFYNQSKSAASTRKLKVVGSSDVSGITIAPAIIDLRLLFGAKLVKIDTTKYQIHPCGKIAVALANPYPYPLEWSSNLELRMIDDTPSTNSLSSRIYDAADPCAFFSNRGEPAVFNNATFVIPAGELPPGEAKAFTIASQVLRRSGSTAAIKVDLKPFGSSSATNFDNCIIQEELAVNEGSISLDVRESWTTTQVSAELRIAGGSSSSNLLRRLERFELDNGFFSETKRGVTRATADTITRPFPLQVYSFQISQPGMDYGTLLPTPDLLGTRGSTLRTFTDFNLQAVRVTKPITSYNPPPFFMESSDSLNLLPFNNNAETGAAFTRNLAVSPLYWGRSSKDGSKKTVLFSFPEHFVSIAQLQHADLTADDSFTGIAHQPGNAVGNSYATPFVKRNLTIQKRDNYVITGAQGGESQSSSKTSASFYDMSYLLNAALWDTYFFSTCQAADGKPLNHSMVVTKPSATPAELLDPAKASSHLLVNGAFNVNSTNKDAWKALLAGNRFLKHPADGATGASTDALFPRSLEQLSAGKSNPSGIVDDSYSGFRRLSNDQIDKVAEEIVKQVRIRGPFVSLSHFVNRVLTDFTTRNRTNIPLSYSGALQSALDNGGANIAPNGSKSAFSSALVPSRDKLLLKAGTGSAPKADLWGTQSNGSRGTTYGGTTEDRFPVWAAESKDLNPGSVASIYADRPAITDNSLLYEQGFRSTGIPGWLTQADLLQAIGPVIAARSDTFRIRCYGEALDADGKSIAARAWCEAIVQRQPEYLDSSNLPSDRLRTATDTNSLSAINRNFGRKFAVASFRWLSKDEI</sequence>
<accession>A0ABT3GM89</accession>
<dbReference type="EMBL" id="JAPDDT010000009">
    <property type="protein sequence ID" value="MCW1924624.1"/>
    <property type="molecule type" value="Genomic_DNA"/>
</dbReference>
<keyword evidence="1" id="KW-0812">Transmembrane</keyword>
<keyword evidence="1" id="KW-0472">Membrane</keyword>
<proteinExistence type="predicted"/>
<feature type="transmembrane region" description="Helical" evidence="1">
    <location>
        <begin position="20"/>
        <end position="42"/>
    </location>
</feature>
<name>A0ABT3GM89_9BACT</name>
<dbReference type="Proteomes" id="UP001320876">
    <property type="component" value="Unassembled WGS sequence"/>
</dbReference>
<comment type="caution">
    <text evidence="2">The sequence shown here is derived from an EMBL/GenBank/DDBJ whole genome shotgun (WGS) entry which is preliminary data.</text>
</comment>
<evidence type="ECO:0008006" key="4">
    <source>
        <dbReference type="Google" id="ProtNLM"/>
    </source>
</evidence>
<gene>
    <name evidence="2" type="ORF">OKA05_18815</name>
</gene>
<reference evidence="2 3" key="1">
    <citation type="submission" date="2022-10" db="EMBL/GenBank/DDBJ databases">
        <title>Luteolibacter arcticus strain CCTCC AB 2014275, whole genome shotgun sequencing project.</title>
        <authorList>
            <person name="Zhao G."/>
            <person name="Shen L."/>
        </authorList>
    </citation>
    <scope>NUCLEOTIDE SEQUENCE [LARGE SCALE GENOMIC DNA]</scope>
    <source>
        <strain evidence="2 3">CCTCC AB 2014275</strain>
    </source>
</reference>
<evidence type="ECO:0000313" key="3">
    <source>
        <dbReference type="Proteomes" id="UP001320876"/>
    </source>
</evidence>
<evidence type="ECO:0000313" key="2">
    <source>
        <dbReference type="EMBL" id="MCW1924624.1"/>
    </source>
</evidence>
<organism evidence="2 3">
    <name type="scientific">Luteolibacter arcticus</name>
    <dbReference type="NCBI Taxonomy" id="1581411"/>
    <lineage>
        <taxon>Bacteria</taxon>
        <taxon>Pseudomonadati</taxon>
        <taxon>Verrucomicrobiota</taxon>
        <taxon>Verrucomicrobiia</taxon>
        <taxon>Verrucomicrobiales</taxon>
        <taxon>Verrucomicrobiaceae</taxon>
        <taxon>Luteolibacter</taxon>
    </lineage>
</organism>
<keyword evidence="1" id="KW-1133">Transmembrane helix</keyword>
<protein>
    <recommendedName>
        <fullName evidence="4">Tfp pilus assembly protein PilX</fullName>
    </recommendedName>
</protein>
<keyword evidence="3" id="KW-1185">Reference proteome</keyword>
<dbReference type="RefSeq" id="WP_264488733.1">
    <property type="nucleotide sequence ID" value="NZ_JAPDDT010000009.1"/>
</dbReference>